<dbReference type="EnsemblPlants" id="MELO3C032625.2.1">
    <property type="protein sequence ID" value="MELO3C032625.2.1"/>
    <property type="gene ID" value="MELO3C032625.2"/>
</dbReference>
<protein>
    <submittedName>
        <fullName evidence="2">Uncharacterized protein</fullName>
    </submittedName>
</protein>
<feature type="region of interest" description="Disordered" evidence="1">
    <location>
        <begin position="26"/>
        <end position="59"/>
    </location>
</feature>
<proteinExistence type="predicted"/>
<name>A0A9I9EEZ9_CUCME</name>
<dbReference type="AlphaFoldDB" id="A0A9I9EEZ9"/>
<sequence length="233" mass="25304">MRIIEDLGKDYNGLRKELREDYPKLRKGRGAGRDKWSGQHWSSNRKKQRDADDKGRNTNAIDKSHFGSFWTCLEGARMSAYRHIPSGPLACILAPSQAFSSLLEAFQAFPSVIEGSRSIWALLGHGRACHAWVCLGGRLVGVHACVPHGELAAMPCVIIPPPDSPLPLPPLRSVAAAAVAAPCTAARQASLSSPAVRGRRVVSPSVAVDPQPPYAVERQPRIQPDCPYASRLM</sequence>
<organism evidence="2">
    <name type="scientific">Cucumis melo</name>
    <name type="common">Muskmelon</name>
    <dbReference type="NCBI Taxonomy" id="3656"/>
    <lineage>
        <taxon>Eukaryota</taxon>
        <taxon>Viridiplantae</taxon>
        <taxon>Streptophyta</taxon>
        <taxon>Embryophyta</taxon>
        <taxon>Tracheophyta</taxon>
        <taxon>Spermatophyta</taxon>
        <taxon>Magnoliopsida</taxon>
        <taxon>eudicotyledons</taxon>
        <taxon>Gunneridae</taxon>
        <taxon>Pentapetalae</taxon>
        <taxon>rosids</taxon>
        <taxon>fabids</taxon>
        <taxon>Cucurbitales</taxon>
        <taxon>Cucurbitaceae</taxon>
        <taxon>Benincaseae</taxon>
        <taxon>Cucumis</taxon>
    </lineage>
</organism>
<accession>A0A9I9EEZ9</accession>
<evidence type="ECO:0000313" key="2">
    <source>
        <dbReference type="EnsemblPlants" id="MELO3C032625.2.1"/>
    </source>
</evidence>
<evidence type="ECO:0000256" key="1">
    <source>
        <dbReference type="SAM" id="MobiDB-lite"/>
    </source>
</evidence>
<dbReference type="Gramene" id="MELO3C032625.2.1">
    <property type="protein sequence ID" value="MELO3C032625.2.1"/>
    <property type="gene ID" value="MELO3C032625.2"/>
</dbReference>
<reference evidence="2" key="1">
    <citation type="submission" date="2023-03" db="UniProtKB">
        <authorList>
            <consortium name="EnsemblPlants"/>
        </authorList>
    </citation>
    <scope>IDENTIFICATION</scope>
</reference>